<dbReference type="KEGG" id="rbc:BN938_0959"/>
<evidence type="ECO:0000259" key="7">
    <source>
        <dbReference type="Pfam" id="PF02687"/>
    </source>
</evidence>
<dbReference type="OrthoDB" id="1108902at2"/>
<keyword evidence="4 6" id="KW-1133">Transmembrane helix</keyword>
<evidence type="ECO:0000256" key="4">
    <source>
        <dbReference type="ARBA" id="ARBA00022989"/>
    </source>
</evidence>
<dbReference type="PANTHER" id="PTHR43738">
    <property type="entry name" value="ABC TRANSPORTER, MEMBRANE PROTEIN"/>
    <property type="match status" value="1"/>
</dbReference>
<evidence type="ECO:0000256" key="6">
    <source>
        <dbReference type="SAM" id="Phobius"/>
    </source>
</evidence>
<feature type="domain" description="ABC3 transporter permease C-terminal" evidence="7">
    <location>
        <begin position="433"/>
        <end position="556"/>
    </location>
</feature>
<evidence type="ECO:0000313" key="9">
    <source>
        <dbReference type="Proteomes" id="UP000027616"/>
    </source>
</evidence>
<organism evidence="8 9">
    <name type="scientific">Mucinivorans hirudinis</name>
    <dbReference type="NCBI Taxonomy" id="1433126"/>
    <lineage>
        <taxon>Bacteria</taxon>
        <taxon>Pseudomonadati</taxon>
        <taxon>Bacteroidota</taxon>
        <taxon>Bacteroidia</taxon>
        <taxon>Bacteroidales</taxon>
        <taxon>Rikenellaceae</taxon>
        <taxon>Mucinivorans</taxon>
    </lineage>
</organism>
<keyword evidence="2" id="KW-1003">Cell membrane</keyword>
<feature type="transmembrane region" description="Helical" evidence="6">
    <location>
        <begin position="426"/>
        <end position="447"/>
    </location>
</feature>
<evidence type="ECO:0000256" key="1">
    <source>
        <dbReference type="ARBA" id="ARBA00004651"/>
    </source>
</evidence>
<dbReference type="eggNOG" id="COG0577">
    <property type="taxonomic scope" value="Bacteria"/>
</dbReference>
<dbReference type="AlphaFoldDB" id="A0A060RB83"/>
<sequence>MKSLINNNIRYYKNSYRLVALAATIAVAVILGSLIIGDSVRATLLKRAEARLGDIESVIVANSSFLDAAAYPNGKLFTNGFISVAGRFTPVNVWGEDGIEAGYCLVNGKLSSQIESEVVLRLPSGGLIPSGSLFVTDNYTASLRLTNAGIKDNQADINLRNEQIVPLNIFVNGEELANAMGLQGKVNVIFHESIIDLKDWLPEHSGLHLVDGELRSDRIFLQREAVDKLLETNPKANRLFSYLANSIDDIPYSFITAADRYNNLNLNKEDAIISDYTATRLGKRIGDKITITYFVSPELKLLQTDSSQFIIRAIVPQSTFAADSTLSADFPGLTNVESCTDWDSDLPIDFSKITDQDKAYWAQYRATPKVIISYESIKERWSNGYGVATALRGIDNTGGLTPAMLGVTVIYPRKSALAAASSAVDFASLFLSLGFFIIVAAIMLILLPINEMIAKRREEISLLVALGFSAKRVKMVILQEALPVILFSLLAGAVLGLIYSFTVLWLLETVWQGATYTDGFIISINIPTLAIGLISSLLILLGAILSLNPSKTSKTITPRKPHLKLKIATIFICWLAIQISLISSNIAITGLCFIIGTFAVFDYELARIRNSNSLSTKLLPWLRMGYNRRSTLTALLTLEIGIFVLTTIGINRPTFDKDTIGSGGYSHWAESSVPIYYDLNSEQGREKFSLQELSSTVSFLPMARQEGDDASCLNLNKPQQVTLLGVAADSLIDSKFEFAQTLDNLEGEEVFKKLASTTNTAIVDATVLEWSLAKAVGDTIRYADGRYFIIIGTLKNSLFQGNIITDIKNLPQTNGTEVMLVKNANNEDKALIERALSNYGMVLSPSSERLKEFNSVTDTYLTIFMSLGWIALLLGAAAFVVSVRKNLILRNEELELYRALGFSQKKRALLLYRENIIIPLYSLLFGITISLCTSMKVLGNVSPEMWVALVVFVALYVAITTLLLRSAIFVRDTKCERDKSY</sequence>
<dbReference type="InterPro" id="IPR003838">
    <property type="entry name" value="ABC3_permease_C"/>
</dbReference>
<evidence type="ECO:0000313" key="8">
    <source>
        <dbReference type="EMBL" id="CDN31058.1"/>
    </source>
</evidence>
<dbReference type="HOGENOM" id="CLU_272352_0_0_10"/>
<keyword evidence="3 6" id="KW-0812">Transmembrane</keyword>
<evidence type="ECO:0000256" key="2">
    <source>
        <dbReference type="ARBA" id="ARBA00022475"/>
    </source>
</evidence>
<dbReference type="Proteomes" id="UP000027616">
    <property type="component" value="Chromosome I"/>
</dbReference>
<dbReference type="EMBL" id="HG934468">
    <property type="protein sequence ID" value="CDN31058.1"/>
    <property type="molecule type" value="Genomic_DNA"/>
</dbReference>
<dbReference type="STRING" id="1433126.BN938_0959"/>
<reference evidence="8 9" key="1">
    <citation type="journal article" date="2015" name="Genome Announc.">
        <title>Complete Genome Sequence of the Novel Leech Symbiont Mucinivorans hirudinis M3T.</title>
        <authorList>
            <person name="Nelson M.C."/>
            <person name="Bomar L."/>
            <person name="Graf J."/>
        </authorList>
    </citation>
    <scope>NUCLEOTIDE SEQUENCE [LARGE SCALE GENOMIC DNA]</scope>
    <source>
        <strain evidence="9">M3</strain>
    </source>
</reference>
<dbReference type="GO" id="GO:0005886">
    <property type="term" value="C:plasma membrane"/>
    <property type="evidence" value="ECO:0007669"/>
    <property type="project" value="UniProtKB-SubCell"/>
</dbReference>
<gene>
    <name evidence="8" type="ORF">BN938_0959</name>
</gene>
<evidence type="ECO:0000256" key="5">
    <source>
        <dbReference type="ARBA" id="ARBA00023136"/>
    </source>
</evidence>
<feature type="transmembrane region" description="Helical" evidence="6">
    <location>
        <begin position="632"/>
        <end position="650"/>
    </location>
</feature>
<dbReference type="PATRIC" id="fig|1433126.3.peg.957"/>
<feature type="transmembrane region" description="Helical" evidence="6">
    <location>
        <begin position="945"/>
        <end position="964"/>
    </location>
</feature>
<feature type="transmembrane region" description="Helical" evidence="6">
    <location>
        <begin position="481"/>
        <end position="507"/>
    </location>
</feature>
<feature type="transmembrane region" description="Helical" evidence="6">
    <location>
        <begin position="565"/>
        <end position="582"/>
    </location>
</feature>
<keyword evidence="9" id="KW-1185">Reference proteome</keyword>
<evidence type="ECO:0000256" key="3">
    <source>
        <dbReference type="ARBA" id="ARBA00022692"/>
    </source>
</evidence>
<proteinExistence type="predicted"/>
<dbReference type="PANTHER" id="PTHR43738:SF2">
    <property type="entry name" value="ABC TRANSPORTER PERMEASE"/>
    <property type="match status" value="1"/>
</dbReference>
<protein>
    <recommendedName>
        <fullName evidence="7">ABC3 transporter permease C-terminal domain-containing protein</fullName>
    </recommendedName>
</protein>
<dbReference type="Pfam" id="PF02687">
    <property type="entry name" value="FtsX"/>
    <property type="match status" value="1"/>
</dbReference>
<name>A0A060RB83_9BACT</name>
<accession>A0A060RB83</accession>
<dbReference type="InterPro" id="IPR051125">
    <property type="entry name" value="ABC-4/HrtB_transporter"/>
</dbReference>
<feature type="transmembrane region" description="Helical" evidence="6">
    <location>
        <begin position="860"/>
        <end position="881"/>
    </location>
</feature>
<feature type="transmembrane region" description="Helical" evidence="6">
    <location>
        <begin position="519"/>
        <end position="545"/>
    </location>
</feature>
<comment type="subcellular location">
    <subcellularLocation>
        <location evidence="1">Cell membrane</location>
        <topology evidence="1">Multi-pass membrane protein</topology>
    </subcellularLocation>
</comment>
<feature type="transmembrane region" description="Helical" evidence="6">
    <location>
        <begin position="588"/>
        <end position="606"/>
    </location>
</feature>
<feature type="transmembrane region" description="Helical" evidence="6">
    <location>
        <begin position="916"/>
        <end position="939"/>
    </location>
</feature>
<keyword evidence="5 6" id="KW-0472">Membrane</keyword>